<gene>
    <name evidence="1" type="ORF">SCALIN_C01_0166</name>
</gene>
<evidence type="ECO:0000313" key="2">
    <source>
        <dbReference type="Proteomes" id="UP000218542"/>
    </source>
</evidence>
<comment type="caution">
    <text evidence="1">The sequence shown here is derived from an EMBL/GenBank/DDBJ whole genome shotgun (WGS) entry which is preliminary data.</text>
</comment>
<evidence type="ECO:0000313" key="1">
    <source>
        <dbReference type="EMBL" id="GAX59235.1"/>
    </source>
</evidence>
<dbReference type="EMBL" id="BAOS01000001">
    <property type="protein sequence ID" value="GAX59235.1"/>
    <property type="molecule type" value="Genomic_DNA"/>
</dbReference>
<accession>A0A286TTQ4</accession>
<organism evidence="1 2">
    <name type="scientific">Candidatus Scalindua japonica</name>
    <dbReference type="NCBI Taxonomy" id="1284222"/>
    <lineage>
        <taxon>Bacteria</taxon>
        <taxon>Pseudomonadati</taxon>
        <taxon>Planctomycetota</taxon>
        <taxon>Candidatus Brocadiia</taxon>
        <taxon>Candidatus Brocadiales</taxon>
        <taxon>Candidatus Scalinduaceae</taxon>
        <taxon>Candidatus Scalindua</taxon>
    </lineage>
</organism>
<keyword evidence="1" id="KW-0456">Lyase</keyword>
<dbReference type="GO" id="GO:0016829">
    <property type="term" value="F:lyase activity"/>
    <property type="evidence" value="ECO:0007669"/>
    <property type="project" value="UniProtKB-KW"/>
</dbReference>
<dbReference type="Proteomes" id="UP000218542">
    <property type="component" value="Unassembled WGS sequence"/>
</dbReference>
<protein>
    <submittedName>
        <fullName evidence="1">Pyruvate-formate lyase-activating enzyme</fullName>
    </submittedName>
</protein>
<keyword evidence="2" id="KW-1185">Reference proteome</keyword>
<name>A0A286TTQ4_9BACT</name>
<proteinExistence type="predicted"/>
<dbReference type="AlphaFoldDB" id="A0A286TTQ4"/>
<keyword evidence="1" id="KW-0670">Pyruvate</keyword>
<reference evidence="2" key="1">
    <citation type="journal article" date="2017" name="Environ. Microbiol. Rep.">
        <title>Genetic Diversity of Marine Anaerobic Ammonium-Oxidizing Bacteria as Revealed by Genomic and Proteomic Analyses of 'Candidatus Scalindua japonica'.</title>
        <authorList>
            <person name="Oshiki M."/>
            <person name="Mizuto K."/>
            <person name="Kimura Z."/>
            <person name="Kindaichi T."/>
            <person name="Satoh H."/>
            <person name="Okabe S."/>
        </authorList>
    </citation>
    <scope>NUCLEOTIDE SEQUENCE [LARGE SCALE GENOMIC DNA]</scope>
    <source>
        <strain evidence="2">husup-a2</strain>
    </source>
</reference>
<sequence>MVNRIYKLIVYSPWRLSAVTIQVKHTNRPVIAWQTNDLLRQLQGFTQGGLLKNMVLTFKL</sequence>